<dbReference type="Proteomes" id="UP000825729">
    <property type="component" value="Unassembled WGS sequence"/>
</dbReference>
<keyword evidence="2 5" id="KW-0732">Signal</keyword>
<accession>A0AAV7E3K2</accession>
<dbReference type="InterPro" id="IPR036514">
    <property type="entry name" value="SGNH_hydro_sf"/>
</dbReference>
<evidence type="ECO:0000313" key="6">
    <source>
        <dbReference type="EMBL" id="KAG9443423.1"/>
    </source>
</evidence>
<dbReference type="GO" id="GO:0016788">
    <property type="term" value="F:hydrolase activity, acting on ester bonds"/>
    <property type="evidence" value="ECO:0007669"/>
    <property type="project" value="InterPro"/>
</dbReference>
<keyword evidence="4" id="KW-0325">Glycoprotein</keyword>
<keyword evidence="3" id="KW-0378">Hydrolase</keyword>
<proteinExistence type="inferred from homology"/>
<dbReference type="InterPro" id="IPR001087">
    <property type="entry name" value="GDSL"/>
</dbReference>
<keyword evidence="7" id="KW-1185">Reference proteome</keyword>
<name>A0AAV7E3K2_ARIFI</name>
<evidence type="ECO:0000256" key="2">
    <source>
        <dbReference type="ARBA" id="ARBA00022729"/>
    </source>
</evidence>
<dbReference type="PANTHER" id="PTHR22835">
    <property type="entry name" value="ZINC FINGER FYVE DOMAIN CONTAINING PROTEIN"/>
    <property type="match status" value="1"/>
</dbReference>
<evidence type="ECO:0000256" key="5">
    <source>
        <dbReference type="SAM" id="SignalP"/>
    </source>
</evidence>
<protein>
    <submittedName>
        <fullName evidence="6">Uncharacterized protein</fullName>
    </submittedName>
</protein>
<evidence type="ECO:0000313" key="7">
    <source>
        <dbReference type="Proteomes" id="UP000825729"/>
    </source>
</evidence>
<organism evidence="6 7">
    <name type="scientific">Aristolochia fimbriata</name>
    <name type="common">White veined hardy Dutchman's pipe vine</name>
    <dbReference type="NCBI Taxonomy" id="158543"/>
    <lineage>
        <taxon>Eukaryota</taxon>
        <taxon>Viridiplantae</taxon>
        <taxon>Streptophyta</taxon>
        <taxon>Embryophyta</taxon>
        <taxon>Tracheophyta</taxon>
        <taxon>Spermatophyta</taxon>
        <taxon>Magnoliopsida</taxon>
        <taxon>Magnoliidae</taxon>
        <taxon>Piperales</taxon>
        <taxon>Aristolochiaceae</taxon>
        <taxon>Aristolochia</taxon>
    </lineage>
</organism>
<gene>
    <name evidence="6" type="ORF">H6P81_014763</name>
</gene>
<evidence type="ECO:0000256" key="4">
    <source>
        <dbReference type="ARBA" id="ARBA00023180"/>
    </source>
</evidence>
<feature type="signal peptide" evidence="5">
    <location>
        <begin position="1"/>
        <end position="25"/>
    </location>
</feature>
<dbReference type="AlphaFoldDB" id="A0AAV7E3K2"/>
<sequence length="381" mass="41985">MSPCLSHLRPKLLILLFLLITSCTAESFNGCFSSIISFGDSLADTGNYIYTHPRHKSNSFPYGETYFRRPTGRSSDGRLVIDFIAEAFGIPLVPPFLPKNGDFSRGVNFAVTGSTALPSGFFDERGIVLSVTNISLGDQLQWFKQLLPSLCPASSDCRNVFRRTLFVVGEIGGNDLNYPFGQGWGGIDQVRSFLPQIVFTIKSAVEMLIEHGATSLVVPGNLPIGCSPSYLANPMNNSPGEDDRDSKTGCLNHFNAFAEEFNQQLRKELDRLRARHRVNIVYADYYNAAMRVFRSPHRFGFDEALKACCGGGGQYNYNVSVSCGSVGAQVCKDPSLFVNWDGIHLTEAMYRSIAEALLKGPYTYPSISSMCHPPPTPFTTM</sequence>
<evidence type="ECO:0000256" key="3">
    <source>
        <dbReference type="ARBA" id="ARBA00022801"/>
    </source>
</evidence>
<dbReference type="InterPro" id="IPR035669">
    <property type="entry name" value="SGNH_plant_lipase-like"/>
</dbReference>
<comment type="similarity">
    <text evidence="1">Belongs to the 'GDSL' lipolytic enzyme family.</text>
</comment>
<reference evidence="6 7" key="1">
    <citation type="submission" date="2021-07" db="EMBL/GenBank/DDBJ databases">
        <title>The Aristolochia fimbriata genome: insights into angiosperm evolution, floral development and chemical biosynthesis.</title>
        <authorList>
            <person name="Jiao Y."/>
        </authorList>
    </citation>
    <scope>NUCLEOTIDE SEQUENCE [LARGE SCALE GENOMIC DNA]</scope>
    <source>
        <strain evidence="6">IBCAS-2021</strain>
        <tissue evidence="6">Leaf</tissue>
    </source>
</reference>
<dbReference type="SUPFAM" id="SSF52266">
    <property type="entry name" value="SGNH hydrolase"/>
    <property type="match status" value="1"/>
</dbReference>
<dbReference type="Gene3D" id="3.40.50.1110">
    <property type="entry name" value="SGNH hydrolase"/>
    <property type="match status" value="1"/>
</dbReference>
<dbReference type="Pfam" id="PF00657">
    <property type="entry name" value="Lipase_GDSL"/>
    <property type="match status" value="1"/>
</dbReference>
<evidence type="ECO:0000256" key="1">
    <source>
        <dbReference type="ARBA" id="ARBA00008668"/>
    </source>
</evidence>
<dbReference type="CDD" id="cd01837">
    <property type="entry name" value="SGNH_plant_lipase_like"/>
    <property type="match status" value="1"/>
</dbReference>
<dbReference type="EMBL" id="JAINDJ010000006">
    <property type="protein sequence ID" value="KAG9443423.1"/>
    <property type="molecule type" value="Genomic_DNA"/>
</dbReference>
<comment type="caution">
    <text evidence="6">The sequence shown here is derived from an EMBL/GenBank/DDBJ whole genome shotgun (WGS) entry which is preliminary data.</text>
</comment>
<dbReference type="PANTHER" id="PTHR22835:SF683">
    <property type="entry name" value="OS05G0506800 PROTEIN"/>
    <property type="match status" value="1"/>
</dbReference>
<feature type="chain" id="PRO_5043428765" evidence="5">
    <location>
        <begin position="26"/>
        <end position="381"/>
    </location>
</feature>